<dbReference type="GO" id="GO:0005829">
    <property type="term" value="C:cytosol"/>
    <property type="evidence" value="ECO:0007669"/>
    <property type="project" value="TreeGrafter"/>
</dbReference>
<dbReference type="GO" id="GO:0016887">
    <property type="term" value="F:ATP hydrolysis activity"/>
    <property type="evidence" value="ECO:0007669"/>
    <property type="project" value="TreeGrafter"/>
</dbReference>
<dbReference type="PANTHER" id="PTHR43384">
    <property type="entry name" value="SEPTUM SITE-DETERMINING PROTEIN MIND HOMOLOG, CHLOROPLASTIC-RELATED"/>
    <property type="match status" value="1"/>
</dbReference>
<organism evidence="4 5">
    <name type="scientific">Candidatus Caccousia avicola</name>
    <dbReference type="NCBI Taxonomy" id="2840721"/>
    <lineage>
        <taxon>Bacteria</taxon>
        <taxon>Bacillati</taxon>
        <taxon>Bacillota</taxon>
        <taxon>Clostridia</taxon>
        <taxon>Eubacteriales</taxon>
        <taxon>Oscillospiraceae</taxon>
        <taxon>Oscillospiraceae incertae sedis</taxon>
        <taxon>Candidatus Caccousia</taxon>
    </lineage>
</organism>
<keyword evidence="2" id="KW-0067">ATP-binding</keyword>
<name>A0A9D1DES7_9FIRM</name>
<evidence type="ECO:0000256" key="2">
    <source>
        <dbReference type="ARBA" id="ARBA00022840"/>
    </source>
</evidence>
<dbReference type="AlphaFoldDB" id="A0A9D1DES7"/>
<dbReference type="PANTHER" id="PTHR43384:SF6">
    <property type="entry name" value="SEPTUM SITE-DETERMINING PROTEIN MIND HOMOLOG, CHLOROPLASTIC"/>
    <property type="match status" value="1"/>
</dbReference>
<reference evidence="4" key="2">
    <citation type="journal article" date="2021" name="PeerJ">
        <title>Extensive microbial diversity within the chicken gut microbiome revealed by metagenomics and culture.</title>
        <authorList>
            <person name="Gilroy R."/>
            <person name="Ravi A."/>
            <person name="Getino M."/>
            <person name="Pursley I."/>
            <person name="Horton D.L."/>
            <person name="Alikhan N.F."/>
            <person name="Baker D."/>
            <person name="Gharbi K."/>
            <person name="Hall N."/>
            <person name="Watson M."/>
            <person name="Adriaenssens E.M."/>
            <person name="Foster-Nyarko E."/>
            <person name="Jarju S."/>
            <person name="Secka A."/>
            <person name="Antonio M."/>
            <person name="Oren A."/>
            <person name="Chaudhuri R.R."/>
            <person name="La Ragione R."/>
            <person name="Hildebrand F."/>
            <person name="Pallen M.J."/>
        </authorList>
    </citation>
    <scope>NUCLEOTIDE SEQUENCE</scope>
    <source>
        <strain evidence="4">ChiSxjej1B13-7958</strain>
    </source>
</reference>
<dbReference type="Gene3D" id="3.40.50.300">
    <property type="entry name" value="P-loop containing nucleotide triphosphate hydrolases"/>
    <property type="match status" value="1"/>
</dbReference>
<dbReference type="GO" id="GO:0005524">
    <property type="term" value="F:ATP binding"/>
    <property type="evidence" value="ECO:0007669"/>
    <property type="project" value="UniProtKB-KW"/>
</dbReference>
<dbReference type="Pfam" id="PF01656">
    <property type="entry name" value="CbiA"/>
    <property type="match status" value="1"/>
</dbReference>
<accession>A0A9D1DES7</accession>
<proteinExistence type="predicted"/>
<reference evidence="4" key="1">
    <citation type="submission" date="2020-10" db="EMBL/GenBank/DDBJ databases">
        <authorList>
            <person name="Gilroy R."/>
        </authorList>
    </citation>
    <scope>NUCLEOTIDE SEQUENCE</scope>
    <source>
        <strain evidence="4">ChiSxjej1B13-7958</strain>
    </source>
</reference>
<protein>
    <submittedName>
        <fullName evidence="4">AAA family ATPase</fullName>
    </submittedName>
</protein>
<dbReference type="EMBL" id="DVGZ01000047">
    <property type="protein sequence ID" value="HIR46978.1"/>
    <property type="molecule type" value="Genomic_DNA"/>
</dbReference>
<evidence type="ECO:0000259" key="3">
    <source>
        <dbReference type="Pfam" id="PF01656"/>
    </source>
</evidence>
<dbReference type="InterPro" id="IPR002586">
    <property type="entry name" value="CobQ/CobB/MinD/ParA_Nub-bd_dom"/>
</dbReference>
<dbReference type="InterPro" id="IPR050625">
    <property type="entry name" value="ParA/MinD_ATPase"/>
</dbReference>
<gene>
    <name evidence="4" type="ORF">IAB89_04875</name>
</gene>
<evidence type="ECO:0000313" key="4">
    <source>
        <dbReference type="EMBL" id="HIR46978.1"/>
    </source>
</evidence>
<sequence length="248" mass="26178">MGAVTVITSGKGGVGKSTLATGLGSALARRGKRVLLIDGDAGLSCLDHMLDVAEERVYDISDVIAGGAELNQAIYPCSWQEGMYLLAAPSREEDVVSPGVMKQLVGALSRYYDHILIDCPAGLGAGFESAVAAAQRALLVSTPDPVCLRNGAKTRMALERLGLTQHRLVINRFSGTAFRSQAVYHSLDDVIDAVGVRLIAVIPEDLELAAATAEACAFPERSQGALAFGRLAARLEGEQVPLVSLRKF</sequence>
<dbReference type="GO" id="GO:0009898">
    <property type="term" value="C:cytoplasmic side of plasma membrane"/>
    <property type="evidence" value="ECO:0007669"/>
    <property type="project" value="TreeGrafter"/>
</dbReference>
<feature type="domain" description="CobQ/CobB/MinD/ParA nucleotide binding" evidence="3">
    <location>
        <begin position="6"/>
        <end position="214"/>
    </location>
</feature>
<dbReference type="SUPFAM" id="SSF52540">
    <property type="entry name" value="P-loop containing nucleoside triphosphate hydrolases"/>
    <property type="match status" value="1"/>
</dbReference>
<dbReference type="GO" id="GO:0051782">
    <property type="term" value="P:negative regulation of cell division"/>
    <property type="evidence" value="ECO:0007669"/>
    <property type="project" value="TreeGrafter"/>
</dbReference>
<dbReference type="Proteomes" id="UP000824242">
    <property type="component" value="Unassembled WGS sequence"/>
</dbReference>
<comment type="caution">
    <text evidence="4">The sequence shown here is derived from an EMBL/GenBank/DDBJ whole genome shotgun (WGS) entry which is preliminary data.</text>
</comment>
<keyword evidence="1" id="KW-0547">Nucleotide-binding</keyword>
<dbReference type="InterPro" id="IPR027417">
    <property type="entry name" value="P-loop_NTPase"/>
</dbReference>
<evidence type="ECO:0000256" key="1">
    <source>
        <dbReference type="ARBA" id="ARBA00022741"/>
    </source>
</evidence>
<evidence type="ECO:0000313" key="5">
    <source>
        <dbReference type="Proteomes" id="UP000824242"/>
    </source>
</evidence>